<comment type="caution">
    <text evidence="1">The sequence shown here is derived from an EMBL/GenBank/DDBJ whole genome shotgun (WGS) entry which is preliminary data.</text>
</comment>
<keyword evidence="2" id="KW-1185">Reference proteome</keyword>
<dbReference type="EMBL" id="CASHTH010002771">
    <property type="protein sequence ID" value="CAI8035087.1"/>
    <property type="molecule type" value="Genomic_DNA"/>
</dbReference>
<evidence type="ECO:0000313" key="1">
    <source>
        <dbReference type="EMBL" id="CAI8035087.1"/>
    </source>
</evidence>
<gene>
    <name evidence="1" type="ORF">GBAR_LOCUS19703</name>
</gene>
<accession>A0AA35STK1</accession>
<sequence>MSIQVKRLIAPWHALRRCVEKPVLSQR</sequence>
<dbReference type="Proteomes" id="UP001174909">
    <property type="component" value="Unassembled WGS sequence"/>
</dbReference>
<dbReference type="AlphaFoldDB" id="A0AA35STK1"/>
<organism evidence="1 2">
    <name type="scientific">Geodia barretti</name>
    <name type="common">Barrett's horny sponge</name>
    <dbReference type="NCBI Taxonomy" id="519541"/>
    <lineage>
        <taxon>Eukaryota</taxon>
        <taxon>Metazoa</taxon>
        <taxon>Porifera</taxon>
        <taxon>Demospongiae</taxon>
        <taxon>Heteroscleromorpha</taxon>
        <taxon>Tetractinellida</taxon>
        <taxon>Astrophorina</taxon>
        <taxon>Geodiidae</taxon>
        <taxon>Geodia</taxon>
    </lineage>
</organism>
<name>A0AA35STK1_GEOBA</name>
<reference evidence="1" key="1">
    <citation type="submission" date="2023-03" db="EMBL/GenBank/DDBJ databases">
        <authorList>
            <person name="Steffen K."/>
            <person name="Cardenas P."/>
        </authorList>
    </citation>
    <scope>NUCLEOTIDE SEQUENCE</scope>
</reference>
<protein>
    <submittedName>
        <fullName evidence="1">Uncharacterized protein</fullName>
    </submittedName>
</protein>
<evidence type="ECO:0000313" key="2">
    <source>
        <dbReference type="Proteomes" id="UP001174909"/>
    </source>
</evidence>
<proteinExistence type="predicted"/>